<keyword evidence="5 9" id="KW-0342">GTP-binding</keyword>
<dbReference type="SUPFAM" id="SSF47446">
    <property type="entry name" value="Signal peptide-binding domain"/>
    <property type="match status" value="1"/>
</dbReference>
<evidence type="ECO:0000256" key="2">
    <source>
        <dbReference type="ARBA" id="ARBA00022741"/>
    </source>
</evidence>
<dbReference type="InterPro" id="IPR004780">
    <property type="entry name" value="SRP"/>
</dbReference>
<gene>
    <name evidence="9" type="primary">ffh</name>
    <name evidence="12" type="ORF">BXT84_11780</name>
</gene>
<feature type="binding site" evidence="9">
    <location>
        <begin position="188"/>
        <end position="192"/>
    </location>
    <ligand>
        <name>GTP</name>
        <dbReference type="ChEBI" id="CHEBI:37565"/>
    </ligand>
</feature>
<evidence type="ECO:0000259" key="11">
    <source>
        <dbReference type="PROSITE" id="PS00300"/>
    </source>
</evidence>
<dbReference type="SMART" id="SM00382">
    <property type="entry name" value="AAA"/>
    <property type="match status" value="1"/>
</dbReference>
<dbReference type="InterPro" id="IPR027417">
    <property type="entry name" value="P-loop_NTPase"/>
</dbReference>
<comment type="catalytic activity">
    <reaction evidence="8 9">
        <text>GTP + H2O = GDP + phosphate + H(+)</text>
        <dbReference type="Rhea" id="RHEA:19669"/>
        <dbReference type="ChEBI" id="CHEBI:15377"/>
        <dbReference type="ChEBI" id="CHEBI:15378"/>
        <dbReference type="ChEBI" id="CHEBI:37565"/>
        <dbReference type="ChEBI" id="CHEBI:43474"/>
        <dbReference type="ChEBI" id="CHEBI:58189"/>
        <dbReference type="EC" id="3.6.5.4"/>
    </reaction>
</comment>
<dbReference type="SUPFAM" id="SSF52540">
    <property type="entry name" value="P-loop containing nucleoside triphosphate hydrolases"/>
    <property type="match status" value="1"/>
</dbReference>
<dbReference type="Gene3D" id="1.20.120.140">
    <property type="entry name" value="Signal recognition particle SRP54, nucleotide-binding domain"/>
    <property type="match status" value="1"/>
</dbReference>
<dbReference type="Gene3D" id="3.40.50.300">
    <property type="entry name" value="P-loop containing nucleotide triphosphate hydrolases"/>
    <property type="match status" value="1"/>
</dbReference>
<feature type="domain" description="SRP54-type proteins GTP-binding" evidence="11">
    <location>
        <begin position="267"/>
        <end position="280"/>
    </location>
</feature>
<dbReference type="InterPro" id="IPR013822">
    <property type="entry name" value="Signal_recog_particl_SRP54_hlx"/>
</dbReference>
<dbReference type="PANTHER" id="PTHR11564:SF5">
    <property type="entry name" value="SIGNAL RECOGNITION PARTICLE SUBUNIT SRP54"/>
    <property type="match status" value="1"/>
</dbReference>
<accession>A0ABN5H4I9</accession>
<comment type="domain">
    <text evidence="9">Composed of three domains: the N-terminal N domain, which is responsible for interactions with the ribosome, the central G domain, which binds GTP, and the C-terminal M domain, which binds the RNA and the signal sequence of the RNC.</text>
</comment>
<feature type="binding site" evidence="9">
    <location>
        <begin position="246"/>
        <end position="249"/>
    </location>
    <ligand>
        <name>GTP</name>
        <dbReference type="ChEBI" id="CHEBI:37565"/>
    </ligand>
</feature>
<dbReference type="InterPro" id="IPR022941">
    <property type="entry name" value="SRP54"/>
</dbReference>
<keyword evidence="6 9" id="KW-0733">Signal recognition particle</keyword>
<evidence type="ECO:0000256" key="8">
    <source>
        <dbReference type="ARBA" id="ARBA00048027"/>
    </source>
</evidence>
<dbReference type="EMBL" id="CP019454">
    <property type="protein sequence ID" value="AUW94538.1"/>
    <property type="molecule type" value="Genomic_DNA"/>
</dbReference>
<comment type="similarity">
    <text evidence="1 9">Belongs to the GTP-binding SRP family. SRP54 subfamily.</text>
</comment>
<proteinExistence type="inferred from homology"/>
<dbReference type="HAMAP" id="MF_00306">
    <property type="entry name" value="SRP54"/>
    <property type="match status" value="1"/>
</dbReference>
<evidence type="ECO:0000256" key="1">
    <source>
        <dbReference type="ARBA" id="ARBA00005450"/>
    </source>
</evidence>
<feature type="region of interest" description="Disordered" evidence="10">
    <location>
        <begin position="426"/>
        <end position="446"/>
    </location>
</feature>
<keyword evidence="2 9" id="KW-0547">Nucleotide-binding</keyword>
<evidence type="ECO:0000256" key="6">
    <source>
        <dbReference type="ARBA" id="ARBA00023135"/>
    </source>
</evidence>
<dbReference type="Pfam" id="PF02978">
    <property type="entry name" value="SRP_SPB"/>
    <property type="match status" value="1"/>
</dbReference>
<dbReference type="InterPro" id="IPR003593">
    <property type="entry name" value="AAA+_ATPase"/>
</dbReference>
<dbReference type="PANTHER" id="PTHR11564">
    <property type="entry name" value="SIGNAL RECOGNITION PARTICLE 54K PROTEIN SRP54"/>
    <property type="match status" value="1"/>
</dbReference>
<evidence type="ECO:0000256" key="7">
    <source>
        <dbReference type="ARBA" id="ARBA00023274"/>
    </source>
</evidence>
<dbReference type="Proteomes" id="UP000325292">
    <property type="component" value="Chromosome"/>
</dbReference>
<feature type="binding site" evidence="9">
    <location>
        <begin position="107"/>
        <end position="114"/>
    </location>
    <ligand>
        <name>GTP</name>
        <dbReference type="ChEBI" id="CHEBI:37565"/>
    </ligand>
</feature>
<dbReference type="InterPro" id="IPR042101">
    <property type="entry name" value="SRP54_N_sf"/>
</dbReference>
<dbReference type="InterPro" id="IPR000897">
    <property type="entry name" value="SRP54_GTPase_dom"/>
</dbReference>
<evidence type="ECO:0000256" key="10">
    <source>
        <dbReference type="SAM" id="MobiDB-lite"/>
    </source>
</evidence>
<organism evidence="12 13">
    <name type="scientific">Sulfobacillus thermotolerans</name>
    <dbReference type="NCBI Taxonomy" id="338644"/>
    <lineage>
        <taxon>Bacteria</taxon>
        <taxon>Bacillati</taxon>
        <taxon>Bacillota</taxon>
        <taxon>Clostridia</taxon>
        <taxon>Eubacteriales</taxon>
        <taxon>Clostridiales Family XVII. Incertae Sedis</taxon>
        <taxon>Sulfobacillus</taxon>
    </lineage>
</organism>
<dbReference type="InterPro" id="IPR004125">
    <property type="entry name" value="Signal_recog_particle_SRP54_M"/>
</dbReference>
<dbReference type="SMART" id="SM00962">
    <property type="entry name" value="SRP54"/>
    <property type="match status" value="1"/>
</dbReference>
<dbReference type="Pfam" id="PF00448">
    <property type="entry name" value="SRP54"/>
    <property type="match status" value="1"/>
</dbReference>
<evidence type="ECO:0000256" key="4">
    <source>
        <dbReference type="ARBA" id="ARBA00022884"/>
    </source>
</evidence>
<sequence>MFDNLTEKLQATFKRMRSQGRLTADDVREGLRDVRFALLEADVNFKVVKEFLSQVEEEAVGQDVLDSLTPAQGVVRIVRDHLTTLMGGQVERIKMASNPPTVIYLVGLQGSGKTTTTAKLAKMLKQQGRQPLMVAADIYRPAAVDQLQALGQQIDVPVVFSPGLSPVQLAQEGWQKSRQLAKDVVLVDTAGRLHVDETLMTELVEMHEALPAHETLLVVDAMTGQDAVRVASAFKEKLPLTGVVLTKLDGDARGGAALSIRQVTGLPIKLVGSGEKVDALEPFQPDRMASRILGMGDVLTLIEKAEQSLDKDEIEERAKRIGTKDFNFEDFQAMLGQVKKLGPLSKVMEMLPGMGALNKYKDQVDDKGVDRVEAIINSMTIQERRKPDIIDGSRRLRIAKGSGTTVQEVNRLLKQFNDMRKLMKQMKAGKKRGMPKLPLKGFPDLH</sequence>
<comment type="subunit">
    <text evidence="9">Part of the signal recognition particle protein translocation system, which is composed of SRP and FtsY.</text>
</comment>
<dbReference type="PROSITE" id="PS00300">
    <property type="entry name" value="SRP54"/>
    <property type="match status" value="1"/>
</dbReference>
<evidence type="ECO:0000313" key="13">
    <source>
        <dbReference type="Proteomes" id="UP000325292"/>
    </source>
</evidence>
<dbReference type="SMART" id="SM00963">
    <property type="entry name" value="SRP54_N"/>
    <property type="match status" value="1"/>
</dbReference>
<dbReference type="Gene3D" id="1.10.260.30">
    <property type="entry name" value="Signal recognition particle, SRP54 subunit, M-domain"/>
    <property type="match status" value="1"/>
</dbReference>
<evidence type="ECO:0000256" key="3">
    <source>
        <dbReference type="ARBA" id="ARBA00022801"/>
    </source>
</evidence>
<dbReference type="Pfam" id="PF02881">
    <property type="entry name" value="SRP54_N"/>
    <property type="match status" value="1"/>
</dbReference>
<comment type="function">
    <text evidence="9">Involved in targeting and insertion of nascent membrane proteins into the cytoplasmic membrane. Binds to the hydrophobic signal sequence of the ribosome-nascent chain (RNC) as it emerges from the ribosomes. The SRP-RNC complex is then targeted to the cytoplasmic membrane where it interacts with the SRP receptor FtsY.</text>
</comment>
<protein>
    <recommendedName>
        <fullName evidence="9">Signal recognition particle protein</fullName>
        <ecNumber evidence="9">3.6.5.4</ecNumber>
    </recommendedName>
    <alternativeName>
        <fullName evidence="9">Fifty-four homolog</fullName>
    </alternativeName>
</protein>
<keyword evidence="7 9" id="KW-0687">Ribonucleoprotein</keyword>
<dbReference type="NCBIfam" id="TIGR00959">
    <property type="entry name" value="ffh"/>
    <property type="match status" value="1"/>
</dbReference>
<dbReference type="InterPro" id="IPR036891">
    <property type="entry name" value="Signal_recog_part_SRP54_M_sf"/>
</dbReference>
<dbReference type="EC" id="3.6.5.4" evidence="9"/>
<keyword evidence="4 9" id="KW-0694">RNA-binding</keyword>
<evidence type="ECO:0000256" key="5">
    <source>
        <dbReference type="ARBA" id="ARBA00023134"/>
    </source>
</evidence>
<keyword evidence="3 9" id="KW-0378">Hydrolase</keyword>
<keyword evidence="9" id="KW-0963">Cytoplasm</keyword>
<reference evidence="12 13" key="1">
    <citation type="journal article" date="2019" name="Sci. Rep.">
        <title>Sulfobacillus thermotolerans: new insights into resistance and metabolic capacities of acidophilic chemolithotrophs.</title>
        <authorList>
            <person name="Panyushkina A.E."/>
            <person name="Babenko V.V."/>
            <person name="Nikitina A.S."/>
            <person name="Selezneva O.V."/>
            <person name="Tsaplina I.A."/>
            <person name="Letarova M.A."/>
            <person name="Kostryukova E.S."/>
            <person name="Letarov A.V."/>
        </authorList>
    </citation>
    <scope>NUCLEOTIDE SEQUENCE [LARGE SCALE GENOMIC DNA]</scope>
    <source>
        <strain evidence="12 13">Kr1</strain>
    </source>
</reference>
<name>A0ABN5H4I9_9FIRM</name>
<evidence type="ECO:0000313" key="12">
    <source>
        <dbReference type="EMBL" id="AUW94538.1"/>
    </source>
</evidence>
<evidence type="ECO:0000256" key="9">
    <source>
        <dbReference type="HAMAP-Rule" id="MF_00306"/>
    </source>
</evidence>
<keyword evidence="13" id="KW-1185">Reference proteome</keyword>
<dbReference type="RefSeq" id="WP_103376904.1">
    <property type="nucleotide sequence ID" value="NZ_CP133983.1"/>
</dbReference>
<dbReference type="CDD" id="cd18539">
    <property type="entry name" value="SRP_G"/>
    <property type="match status" value="1"/>
</dbReference>
<comment type="subcellular location">
    <subcellularLocation>
        <location evidence="9">Cytoplasm</location>
    </subcellularLocation>
    <text evidence="9">The SRP-RNC complex is targeted to the cytoplasmic membrane.</text>
</comment>